<reference evidence="2" key="1">
    <citation type="journal article" date="2022" name="Mol. Ecol. Resour.">
        <title>The genomes of chicory, endive, great burdock and yacon provide insights into Asteraceae palaeo-polyploidization history and plant inulin production.</title>
        <authorList>
            <person name="Fan W."/>
            <person name="Wang S."/>
            <person name="Wang H."/>
            <person name="Wang A."/>
            <person name="Jiang F."/>
            <person name="Liu H."/>
            <person name="Zhao H."/>
            <person name="Xu D."/>
            <person name="Zhang Y."/>
        </authorList>
    </citation>
    <scope>NUCLEOTIDE SEQUENCE [LARGE SCALE GENOMIC DNA]</scope>
    <source>
        <strain evidence="2">cv. Yunnan</strain>
    </source>
</reference>
<dbReference type="Proteomes" id="UP001056120">
    <property type="component" value="Linkage Group LG16"/>
</dbReference>
<reference evidence="1 2" key="2">
    <citation type="journal article" date="2022" name="Mol. Ecol. Resour.">
        <title>The genomes of chicory, endive, great burdock and yacon provide insights into Asteraceae paleo-polyploidization history and plant inulin production.</title>
        <authorList>
            <person name="Fan W."/>
            <person name="Wang S."/>
            <person name="Wang H."/>
            <person name="Wang A."/>
            <person name="Jiang F."/>
            <person name="Liu H."/>
            <person name="Zhao H."/>
            <person name="Xu D."/>
            <person name="Zhang Y."/>
        </authorList>
    </citation>
    <scope>NUCLEOTIDE SEQUENCE [LARGE SCALE GENOMIC DNA]</scope>
    <source>
        <strain evidence="2">cv. Yunnan</strain>
        <tissue evidence="1">Leaves</tissue>
    </source>
</reference>
<sequence>MSMTSEEKLLEDQWEKVRCLICMEPPHQAILLLCSSHQKGFSQLKISKTRKLACPLCRGKVRDYTVDEPARQFMNLKARSCANEGCEFSGKYVDLKKHVNLEHPRAGPSEDDDPEPIMGQNLRVLEDYVSQLESARIAMNDELRRLMISISLGSQ</sequence>
<evidence type="ECO:0000313" key="1">
    <source>
        <dbReference type="EMBL" id="KAI3775467.1"/>
    </source>
</evidence>
<proteinExistence type="predicted"/>
<dbReference type="EMBL" id="CM042033">
    <property type="protein sequence ID" value="KAI3775467.1"/>
    <property type="molecule type" value="Genomic_DNA"/>
</dbReference>
<accession>A0ACB9FY18</accession>
<evidence type="ECO:0000313" key="2">
    <source>
        <dbReference type="Proteomes" id="UP001056120"/>
    </source>
</evidence>
<organism evidence="1 2">
    <name type="scientific">Smallanthus sonchifolius</name>
    <dbReference type="NCBI Taxonomy" id="185202"/>
    <lineage>
        <taxon>Eukaryota</taxon>
        <taxon>Viridiplantae</taxon>
        <taxon>Streptophyta</taxon>
        <taxon>Embryophyta</taxon>
        <taxon>Tracheophyta</taxon>
        <taxon>Spermatophyta</taxon>
        <taxon>Magnoliopsida</taxon>
        <taxon>eudicotyledons</taxon>
        <taxon>Gunneridae</taxon>
        <taxon>Pentapetalae</taxon>
        <taxon>asterids</taxon>
        <taxon>campanulids</taxon>
        <taxon>Asterales</taxon>
        <taxon>Asteraceae</taxon>
        <taxon>Asteroideae</taxon>
        <taxon>Heliantheae alliance</taxon>
        <taxon>Millerieae</taxon>
        <taxon>Smallanthus</taxon>
    </lineage>
</organism>
<comment type="caution">
    <text evidence="1">The sequence shown here is derived from an EMBL/GenBank/DDBJ whole genome shotgun (WGS) entry which is preliminary data.</text>
</comment>
<keyword evidence="2" id="KW-1185">Reference proteome</keyword>
<name>A0ACB9FY18_9ASTR</name>
<protein>
    <submittedName>
        <fullName evidence="1">Uncharacterized protein</fullName>
    </submittedName>
</protein>
<gene>
    <name evidence="1" type="ORF">L1987_50044</name>
</gene>